<keyword evidence="2" id="KW-0238">DNA-binding</keyword>
<evidence type="ECO:0000313" key="5">
    <source>
        <dbReference type="EMBL" id="QCI64732.1"/>
    </source>
</evidence>
<keyword evidence="1" id="KW-0805">Transcription regulation</keyword>
<gene>
    <name evidence="5" type="ORF">E8M01_11175</name>
</gene>
<protein>
    <submittedName>
        <fullName evidence="5">Helix-turn-helix domain-containing protein</fullName>
    </submittedName>
</protein>
<dbReference type="GO" id="GO:0043565">
    <property type="term" value="F:sequence-specific DNA binding"/>
    <property type="evidence" value="ECO:0007669"/>
    <property type="project" value="InterPro"/>
</dbReference>
<dbReference type="GO" id="GO:0003700">
    <property type="term" value="F:DNA-binding transcription factor activity"/>
    <property type="evidence" value="ECO:0007669"/>
    <property type="project" value="InterPro"/>
</dbReference>
<dbReference type="RefSeq" id="WP_136960183.1">
    <property type="nucleotide sequence ID" value="NZ_CP039690.1"/>
</dbReference>
<evidence type="ECO:0000256" key="2">
    <source>
        <dbReference type="ARBA" id="ARBA00023125"/>
    </source>
</evidence>
<keyword evidence="6" id="KW-1185">Reference proteome</keyword>
<dbReference type="AlphaFoldDB" id="A0A4D7B9M6"/>
<dbReference type="Gene3D" id="1.10.10.60">
    <property type="entry name" value="Homeodomain-like"/>
    <property type="match status" value="1"/>
</dbReference>
<dbReference type="KEGG" id="pstg:E8M01_11175"/>
<reference evidence="5 6" key="1">
    <citation type="submission" date="2019-04" db="EMBL/GenBank/DDBJ databases">
        <title>Phreatobacter aquaticus sp. nov.</title>
        <authorList>
            <person name="Choi A."/>
        </authorList>
    </citation>
    <scope>NUCLEOTIDE SEQUENCE [LARGE SCALE GENOMIC DNA]</scope>
    <source>
        <strain evidence="5 6">KCTC 52518</strain>
    </source>
</reference>
<evidence type="ECO:0000313" key="6">
    <source>
        <dbReference type="Proteomes" id="UP000298781"/>
    </source>
</evidence>
<feature type="domain" description="HTH araC/xylS-type" evidence="4">
    <location>
        <begin position="228"/>
        <end position="328"/>
    </location>
</feature>
<proteinExistence type="predicted"/>
<evidence type="ECO:0000256" key="1">
    <source>
        <dbReference type="ARBA" id="ARBA00023015"/>
    </source>
</evidence>
<sequence>MQIATRAIGEGAFIRRLSDPRATPDAVLPPLPQMSEFVHRSADRQDIFLRSAIDNGVSAVFGRFRLGRPVRVHLHPGPQLLLTFFMTGDISGEIIGQRPGSLGFRNGHAHLRAPNAGGGFIVHLPAGPASFLQIRLTPSALARLVHDLAIDLDGQTTVLLGSDDGRVLANRPWSSRERAILDGFQPWETSERMMLSALSGRGAELVCAFLRRSAQSGAGLAGRNGAAGALQNLLEFNAGRPAPTRLKAIEAATGYARSTLWRASKARHGDAPARIMRLQRLDKALVDLQSTDRTVLAVALDAGWACPSKFARAFRGRFGFSPSAARHGASAR</sequence>
<dbReference type="InterPro" id="IPR018060">
    <property type="entry name" value="HTH_AraC"/>
</dbReference>
<name>A0A4D7B9M6_9HYPH</name>
<dbReference type="PROSITE" id="PS01124">
    <property type="entry name" value="HTH_ARAC_FAMILY_2"/>
    <property type="match status" value="1"/>
</dbReference>
<evidence type="ECO:0000256" key="3">
    <source>
        <dbReference type="ARBA" id="ARBA00023163"/>
    </source>
</evidence>
<dbReference type="SMART" id="SM00342">
    <property type="entry name" value="HTH_ARAC"/>
    <property type="match status" value="1"/>
</dbReference>
<dbReference type="Proteomes" id="UP000298781">
    <property type="component" value="Chromosome"/>
</dbReference>
<organism evidence="5 6">
    <name type="scientific">Phreatobacter stygius</name>
    <dbReference type="NCBI Taxonomy" id="1940610"/>
    <lineage>
        <taxon>Bacteria</taxon>
        <taxon>Pseudomonadati</taxon>
        <taxon>Pseudomonadota</taxon>
        <taxon>Alphaproteobacteria</taxon>
        <taxon>Hyphomicrobiales</taxon>
        <taxon>Phreatobacteraceae</taxon>
        <taxon>Phreatobacter</taxon>
    </lineage>
</organism>
<dbReference type="InterPro" id="IPR050204">
    <property type="entry name" value="AraC_XylS_family_regulators"/>
</dbReference>
<dbReference type="EMBL" id="CP039690">
    <property type="protein sequence ID" value="QCI64732.1"/>
    <property type="molecule type" value="Genomic_DNA"/>
</dbReference>
<dbReference type="Pfam" id="PF12833">
    <property type="entry name" value="HTH_18"/>
    <property type="match status" value="1"/>
</dbReference>
<dbReference type="SUPFAM" id="SSF46689">
    <property type="entry name" value="Homeodomain-like"/>
    <property type="match status" value="1"/>
</dbReference>
<dbReference type="PANTHER" id="PTHR46796:SF15">
    <property type="entry name" value="BLL1074 PROTEIN"/>
    <property type="match status" value="1"/>
</dbReference>
<accession>A0A4D7B9M6</accession>
<evidence type="ECO:0000259" key="4">
    <source>
        <dbReference type="PROSITE" id="PS01124"/>
    </source>
</evidence>
<dbReference type="InterPro" id="IPR009057">
    <property type="entry name" value="Homeodomain-like_sf"/>
</dbReference>
<dbReference type="OrthoDB" id="6670788at2"/>
<dbReference type="PANTHER" id="PTHR46796">
    <property type="entry name" value="HTH-TYPE TRANSCRIPTIONAL ACTIVATOR RHAS-RELATED"/>
    <property type="match status" value="1"/>
</dbReference>
<keyword evidence="3" id="KW-0804">Transcription</keyword>